<reference evidence="20" key="2">
    <citation type="journal article" date="2010" name="Biol. Lett.">
        <title>Deep-ocean origin of the freshwater eels.</title>
        <authorList>
            <person name="Inoue J.G."/>
            <person name="Miya M."/>
            <person name="Miller M.J."/>
            <person name="Sado T."/>
            <person name="Hanel R."/>
            <person name="Hatooka K."/>
            <person name="Aoyama J."/>
            <person name="Minegishi Y."/>
            <person name="Nishida M."/>
            <person name="Tsukamoto K."/>
        </authorList>
    </citation>
    <scope>NUCLEOTIDE SEQUENCE</scope>
    <source>
        <tissue evidence="20">Muscle</tissue>
    </source>
</reference>
<gene>
    <name evidence="20" type="primary">ND2</name>
</gene>
<keyword evidence="11 17" id="KW-1133">Transmembrane helix</keyword>
<evidence type="ECO:0000256" key="9">
    <source>
        <dbReference type="ARBA" id="ARBA00022967"/>
    </source>
</evidence>
<geneLocation type="mitochondrion" evidence="20"/>
<feature type="transmembrane region" description="Helical" evidence="17">
    <location>
        <begin position="234"/>
        <end position="254"/>
    </location>
</feature>
<feature type="transmembrane region" description="Helical" evidence="17">
    <location>
        <begin position="326"/>
        <end position="347"/>
    </location>
</feature>
<keyword evidence="5" id="KW-0813">Transport</keyword>
<keyword evidence="7 17" id="KW-0812">Transmembrane</keyword>
<dbReference type="InterPro" id="IPR050175">
    <property type="entry name" value="Complex_I_Subunit_2"/>
</dbReference>
<evidence type="ECO:0000256" key="15">
    <source>
        <dbReference type="ARBA" id="ARBA00023136"/>
    </source>
</evidence>
<sequence>MSPYVIFILLMSLGLGTTITFASSHWLLAWMGLEINTLAILPLMAQNHHPRAVEATTKYFLTQATAAAMILFSTMMNAWLTGSWEIQQTFHPTIMAITFLSLGLKVGLAPMHFWLPEVLQGLDLSTGLILSTWQKLAPMTLIYQISLETNQNMMVALGLSSALIGGWGGLNQTQLRKILAYSSIAHMGWMIMVLSYAPSLMILNLTMYIVMTYTAFATLKNMSATKINTLATSWTKAPIITAVNLITMLSLAGLPPLTGFMPKWLILQELTKQGLPIAATVMALTALLSLFFYLRICYTMSLTISPNTNNTKTPWRMKSKQMTMPLSITTMMTAMLLPTTPTVMAIITTAML</sequence>
<evidence type="ECO:0000256" key="12">
    <source>
        <dbReference type="ARBA" id="ARBA00023027"/>
    </source>
</evidence>
<evidence type="ECO:0000256" key="5">
    <source>
        <dbReference type="ARBA" id="ARBA00022448"/>
    </source>
</evidence>
<evidence type="ECO:0000256" key="6">
    <source>
        <dbReference type="ARBA" id="ARBA00022660"/>
    </source>
</evidence>
<keyword evidence="15 17" id="KW-0472">Membrane</keyword>
<feature type="domain" description="NADH dehydrogenase subunit 2 C-terminal" evidence="19">
    <location>
        <begin position="290"/>
        <end position="343"/>
    </location>
</feature>
<evidence type="ECO:0000313" key="20">
    <source>
        <dbReference type="EMBL" id="BAI53420.1"/>
    </source>
</evidence>
<dbReference type="GO" id="GO:0008137">
    <property type="term" value="F:NADH dehydrogenase (ubiquinone) activity"/>
    <property type="evidence" value="ECO:0007669"/>
    <property type="project" value="UniProtKB-EC"/>
</dbReference>
<feature type="transmembrane region" description="Helical" evidence="17">
    <location>
        <begin position="202"/>
        <end position="222"/>
    </location>
</feature>
<keyword evidence="9 17" id="KW-1278">Translocase</keyword>
<feature type="transmembrane region" description="Helical" evidence="17">
    <location>
        <begin position="178"/>
        <end position="196"/>
    </location>
</feature>
<evidence type="ECO:0000256" key="7">
    <source>
        <dbReference type="ARBA" id="ARBA00022692"/>
    </source>
</evidence>
<dbReference type="Pfam" id="PF06444">
    <property type="entry name" value="NADH_dehy_S2_C"/>
    <property type="match status" value="1"/>
</dbReference>
<evidence type="ECO:0000256" key="8">
    <source>
        <dbReference type="ARBA" id="ARBA00022792"/>
    </source>
</evidence>
<evidence type="ECO:0000256" key="16">
    <source>
        <dbReference type="ARBA" id="ARBA00049551"/>
    </source>
</evidence>
<dbReference type="EMBL" id="AP010862">
    <property type="protein sequence ID" value="BAI53420.1"/>
    <property type="molecule type" value="Genomic_DNA"/>
</dbReference>
<evidence type="ECO:0000256" key="3">
    <source>
        <dbReference type="ARBA" id="ARBA00012944"/>
    </source>
</evidence>
<reference evidence="20" key="1">
    <citation type="submission" date="2008-08" db="EMBL/GenBank/DDBJ databases">
        <authorList>
            <person name="Inoue J."/>
            <person name="Miya M."/>
            <person name="Aoyama J."/>
            <person name="Tsukamoto K."/>
            <person name="Nishida M."/>
        </authorList>
    </citation>
    <scope>NUCLEOTIDE SEQUENCE</scope>
    <source>
        <tissue evidence="20">Muscle</tissue>
    </source>
</reference>
<dbReference type="AlphaFoldDB" id="D1YU36"/>
<dbReference type="InterPro" id="IPR010933">
    <property type="entry name" value="NADH_DH_su2_C"/>
</dbReference>
<accession>D1YU36</accession>
<protein>
    <recommendedName>
        <fullName evidence="4 17">NADH-ubiquinone oxidoreductase chain 2</fullName>
        <ecNumber evidence="3 17">7.1.1.2</ecNumber>
    </recommendedName>
</protein>
<comment type="catalytic activity">
    <reaction evidence="16 17">
        <text>a ubiquinone + NADH + 5 H(+)(in) = a ubiquinol + NAD(+) + 4 H(+)(out)</text>
        <dbReference type="Rhea" id="RHEA:29091"/>
        <dbReference type="Rhea" id="RHEA-COMP:9565"/>
        <dbReference type="Rhea" id="RHEA-COMP:9566"/>
        <dbReference type="ChEBI" id="CHEBI:15378"/>
        <dbReference type="ChEBI" id="CHEBI:16389"/>
        <dbReference type="ChEBI" id="CHEBI:17976"/>
        <dbReference type="ChEBI" id="CHEBI:57540"/>
        <dbReference type="ChEBI" id="CHEBI:57945"/>
        <dbReference type="EC" id="7.1.1.2"/>
    </reaction>
</comment>
<dbReference type="CTD" id="4536"/>
<dbReference type="Pfam" id="PF00361">
    <property type="entry name" value="Proton_antipo_M"/>
    <property type="match status" value="1"/>
</dbReference>
<feature type="transmembrane region" description="Helical" evidence="17">
    <location>
        <begin position="60"/>
        <end position="80"/>
    </location>
</feature>
<dbReference type="GO" id="GO:0006120">
    <property type="term" value="P:mitochondrial electron transport, NADH to ubiquinone"/>
    <property type="evidence" value="ECO:0007669"/>
    <property type="project" value="InterPro"/>
</dbReference>
<dbReference type="GO" id="GO:0005743">
    <property type="term" value="C:mitochondrial inner membrane"/>
    <property type="evidence" value="ECO:0007669"/>
    <property type="project" value="UniProtKB-SubCell"/>
</dbReference>
<keyword evidence="6 17" id="KW-0679">Respiratory chain</keyword>
<dbReference type="InterPro" id="IPR001750">
    <property type="entry name" value="ND/Mrp_TM"/>
</dbReference>
<keyword evidence="12 17" id="KW-0520">NAD</keyword>
<evidence type="ECO:0000256" key="11">
    <source>
        <dbReference type="ARBA" id="ARBA00022989"/>
    </source>
</evidence>
<dbReference type="GeneID" id="8673479"/>
<proteinExistence type="inferred from homology"/>
<evidence type="ECO:0000259" key="18">
    <source>
        <dbReference type="Pfam" id="PF00361"/>
    </source>
</evidence>
<keyword evidence="13 17" id="KW-0830">Ubiquinone</keyword>
<feature type="transmembrane region" description="Helical" evidence="17">
    <location>
        <begin position="274"/>
        <end position="294"/>
    </location>
</feature>
<dbReference type="PRINTS" id="PR01436">
    <property type="entry name" value="NADHDHGNASE2"/>
</dbReference>
<evidence type="ECO:0000256" key="2">
    <source>
        <dbReference type="ARBA" id="ARBA00007012"/>
    </source>
</evidence>
<evidence type="ECO:0000256" key="1">
    <source>
        <dbReference type="ARBA" id="ARBA00004448"/>
    </source>
</evidence>
<evidence type="ECO:0000256" key="13">
    <source>
        <dbReference type="ARBA" id="ARBA00023075"/>
    </source>
</evidence>
<keyword evidence="8 17" id="KW-0999">Mitochondrion inner membrane</keyword>
<evidence type="ECO:0000259" key="19">
    <source>
        <dbReference type="Pfam" id="PF06444"/>
    </source>
</evidence>
<dbReference type="PANTHER" id="PTHR46552">
    <property type="entry name" value="NADH-UBIQUINONE OXIDOREDUCTASE CHAIN 2"/>
    <property type="match status" value="1"/>
</dbReference>
<comment type="subcellular location">
    <subcellularLocation>
        <location evidence="1 17">Mitochondrion inner membrane</location>
        <topology evidence="1 17">Multi-pass membrane protein</topology>
    </subcellularLocation>
</comment>
<dbReference type="InterPro" id="IPR003917">
    <property type="entry name" value="NADH_UbQ_OxRdtase_chain2"/>
</dbReference>
<evidence type="ECO:0000256" key="17">
    <source>
        <dbReference type="RuleBase" id="RU003403"/>
    </source>
</evidence>
<comment type="similarity">
    <text evidence="2 17">Belongs to the complex I subunit 2 family.</text>
</comment>
<feature type="domain" description="NADH:quinone oxidoreductase/Mrp antiporter transmembrane" evidence="18">
    <location>
        <begin position="23"/>
        <end position="288"/>
    </location>
</feature>
<evidence type="ECO:0000256" key="10">
    <source>
        <dbReference type="ARBA" id="ARBA00022982"/>
    </source>
</evidence>
<organism evidence="20">
    <name type="scientific">Myrichthys maculosus</name>
    <name type="common">Tiger snake eel</name>
    <name type="synonym">Muraena maculosa</name>
    <dbReference type="NCBI Taxonomy" id="391189"/>
    <lineage>
        <taxon>Eukaryota</taxon>
        <taxon>Metazoa</taxon>
        <taxon>Chordata</taxon>
        <taxon>Craniata</taxon>
        <taxon>Vertebrata</taxon>
        <taxon>Euteleostomi</taxon>
        <taxon>Actinopterygii</taxon>
        <taxon>Neopterygii</taxon>
        <taxon>Teleostei</taxon>
        <taxon>Anguilliformes</taxon>
        <taxon>Ophichthidae</taxon>
        <taxon>Myrichthys</taxon>
    </lineage>
</organism>
<evidence type="ECO:0000256" key="4">
    <source>
        <dbReference type="ARBA" id="ARBA00021008"/>
    </source>
</evidence>
<keyword evidence="10 17" id="KW-0249">Electron transport</keyword>
<dbReference type="EC" id="7.1.1.2" evidence="3 17"/>
<dbReference type="PANTHER" id="PTHR46552:SF1">
    <property type="entry name" value="NADH-UBIQUINONE OXIDOREDUCTASE CHAIN 2"/>
    <property type="match status" value="1"/>
</dbReference>
<keyword evidence="14 17" id="KW-0496">Mitochondrion</keyword>
<feature type="transmembrane region" description="Helical" evidence="17">
    <location>
        <begin position="92"/>
        <end position="115"/>
    </location>
</feature>
<comment type="function">
    <text evidence="17">Core subunit of the mitochondrial membrane respiratory chain NADH dehydrogenase (Complex I) which catalyzes electron transfer from NADH through the respiratory chain, using ubiquinone as an electron acceptor. Essential for the catalytic activity and assembly of complex I.</text>
</comment>
<feature type="transmembrane region" description="Helical" evidence="17">
    <location>
        <begin position="153"/>
        <end position="171"/>
    </location>
</feature>
<name>D1YU36_MYRMA</name>
<evidence type="ECO:0000256" key="14">
    <source>
        <dbReference type="ARBA" id="ARBA00023128"/>
    </source>
</evidence>
<dbReference type="RefSeq" id="YP_003345438.1">
    <property type="nucleotide sequence ID" value="NC_013635.1"/>
</dbReference>